<dbReference type="Gene3D" id="3.40.50.300">
    <property type="entry name" value="P-loop containing nucleotide triphosphate hydrolases"/>
    <property type="match status" value="1"/>
</dbReference>
<feature type="domain" description="UvrD-like helicase ATP-binding" evidence="6">
    <location>
        <begin position="212"/>
        <end position="542"/>
    </location>
</feature>
<dbReference type="EMBL" id="MSIF01000014">
    <property type="protein sequence ID" value="OLF07823.1"/>
    <property type="molecule type" value="Genomic_DNA"/>
</dbReference>
<evidence type="ECO:0000256" key="4">
    <source>
        <dbReference type="ARBA" id="ARBA00022840"/>
    </source>
</evidence>
<gene>
    <name evidence="7" type="ORF">BLA60_26260</name>
</gene>
<comment type="caution">
    <text evidence="7">The sequence shown here is derived from an EMBL/GenBank/DDBJ whole genome shotgun (WGS) entry which is preliminary data.</text>
</comment>
<dbReference type="Proteomes" id="UP000185696">
    <property type="component" value="Unassembled WGS sequence"/>
</dbReference>
<dbReference type="AlphaFoldDB" id="A0A7Z1AWL3"/>
<dbReference type="InterPro" id="IPR014016">
    <property type="entry name" value="UvrD-like_ATP-bd"/>
</dbReference>
<evidence type="ECO:0000313" key="8">
    <source>
        <dbReference type="Proteomes" id="UP000185696"/>
    </source>
</evidence>
<dbReference type="PROSITE" id="PS51198">
    <property type="entry name" value="UVRD_HELICASE_ATP_BIND"/>
    <property type="match status" value="1"/>
</dbReference>
<feature type="binding site" evidence="5">
    <location>
        <begin position="233"/>
        <end position="240"/>
    </location>
    <ligand>
        <name>ATP</name>
        <dbReference type="ChEBI" id="CHEBI:30616"/>
    </ligand>
</feature>
<dbReference type="Pfam" id="PF00580">
    <property type="entry name" value="UvrD-helicase"/>
    <property type="match status" value="1"/>
</dbReference>
<dbReference type="SUPFAM" id="SSF52540">
    <property type="entry name" value="P-loop containing nucleoside triphosphate hydrolases"/>
    <property type="match status" value="1"/>
</dbReference>
<evidence type="ECO:0000256" key="3">
    <source>
        <dbReference type="ARBA" id="ARBA00022806"/>
    </source>
</evidence>
<dbReference type="GO" id="GO:0004386">
    <property type="term" value="F:helicase activity"/>
    <property type="evidence" value="ECO:0007669"/>
    <property type="project" value="UniProtKB-UniRule"/>
</dbReference>
<dbReference type="GO" id="GO:0005524">
    <property type="term" value="F:ATP binding"/>
    <property type="evidence" value="ECO:0007669"/>
    <property type="project" value="UniProtKB-UniRule"/>
</dbReference>
<sequence>MRPLITTVRSLKELATGLSPDAVSASPLLFEHAGTHSDVLVNADDKLDEQRIVLMRDTNTSERHVPDNLADLRRDVISRMASFAERARAHGPIVLPRGWHQYKHNNLVAFFATSRRTVQAIRWIVEVLPGERSDVVFWTTTDSDYQPSLEEFEVAKPPMPPNWEADWKTAIDKGAERIERAQRNQPSDVEISLEPLEQSTTKGWTYQQWLETVTDDQRSFIEASTAKSIRLRGPAGSGKTLALTLKAIREVLKAREDDLDLRVLVVTHSWSLATEISDSLDSMGIGNLSEVDIFPLLEIATTISPQYVNDSSGFSLIGNDSFSGKQAQLDEIRDVLDDFIAGDWITFESGVSESLRARFTSTTADDRVALAWDLLVEFGSVIGAAAIFPGAGAEARYLNLPRASWMLPLQCRNDLQVTFHLYTKFMDSLDARSLLTSDQVLADLLSHLETHAWNRARRTQGYDLIFVDEFHLFSPLERQVLHYLSRDVSVYPRVFMALDPRQSPSAAFIGFAADATRSSSALSEDGLGDVTNFELTAVHRFTPQILGLIKHIHHEFPTLDLGQEWDINFGTVESTQDPGPPPRLITAASRMGEEDDIVRAVHELYPTGRLALAIVDSRHWWRFSDLASRIGHSGRFHVSTISGRSDVEGLGYRRRGLVVGPAEYLAGLQFGTVLVAGVPDMEVNRTPTNERTRLLSLLYLALSRAQQQVRVFVNDDDGGMADVLVRAVTNGQLVRDRGSQV</sequence>
<evidence type="ECO:0000256" key="2">
    <source>
        <dbReference type="ARBA" id="ARBA00022801"/>
    </source>
</evidence>
<dbReference type="OrthoDB" id="7211215at2"/>
<protein>
    <recommendedName>
        <fullName evidence="6">UvrD-like helicase ATP-binding domain-containing protein</fullName>
    </recommendedName>
</protein>
<evidence type="ECO:0000256" key="5">
    <source>
        <dbReference type="PROSITE-ProRule" id="PRU00560"/>
    </source>
</evidence>
<name>A0A7Z1AWL3_9PSEU</name>
<keyword evidence="4 5" id="KW-0067">ATP-binding</keyword>
<evidence type="ECO:0000256" key="1">
    <source>
        <dbReference type="ARBA" id="ARBA00022741"/>
    </source>
</evidence>
<keyword evidence="3 5" id="KW-0347">Helicase</keyword>
<dbReference type="InterPro" id="IPR027417">
    <property type="entry name" value="P-loop_NTPase"/>
</dbReference>
<keyword evidence="8" id="KW-1185">Reference proteome</keyword>
<accession>A0A7Z1AWL3</accession>
<proteinExistence type="predicted"/>
<reference evidence="7 8" key="1">
    <citation type="submission" date="2016-12" db="EMBL/GenBank/DDBJ databases">
        <title>The draft genome sequence of Actinophytocola xinjiangensis.</title>
        <authorList>
            <person name="Wang W."/>
            <person name="Yuan L."/>
        </authorList>
    </citation>
    <scope>NUCLEOTIDE SEQUENCE [LARGE SCALE GENOMIC DNA]</scope>
    <source>
        <strain evidence="7 8">CGMCC 4.4663</strain>
    </source>
</reference>
<keyword evidence="1 5" id="KW-0547">Nucleotide-binding</keyword>
<keyword evidence="2 5" id="KW-0378">Hydrolase</keyword>
<dbReference type="RefSeq" id="WP_075135663.1">
    <property type="nucleotide sequence ID" value="NZ_MSIF01000014.1"/>
</dbReference>
<evidence type="ECO:0000259" key="6">
    <source>
        <dbReference type="PROSITE" id="PS51198"/>
    </source>
</evidence>
<organism evidence="7 8">
    <name type="scientific">Actinophytocola xinjiangensis</name>
    <dbReference type="NCBI Taxonomy" id="485602"/>
    <lineage>
        <taxon>Bacteria</taxon>
        <taxon>Bacillati</taxon>
        <taxon>Actinomycetota</taxon>
        <taxon>Actinomycetes</taxon>
        <taxon>Pseudonocardiales</taxon>
        <taxon>Pseudonocardiaceae</taxon>
    </lineage>
</organism>
<evidence type="ECO:0000313" key="7">
    <source>
        <dbReference type="EMBL" id="OLF07823.1"/>
    </source>
</evidence>
<dbReference type="GO" id="GO:0016787">
    <property type="term" value="F:hydrolase activity"/>
    <property type="evidence" value="ECO:0007669"/>
    <property type="project" value="UniProtKB-UniRule"/>
</dbReference>